<gene>
    <name evidence="1" type="ORF">BDR25DRAFT_323087</name>
</gene>
<accession>A0ACB6R702</accession>
<dbReference type="EMBL" id="MU003497">
    <property type="protein sequence ID" value="KAF2475029.1"/>
    <property type="molecule type" value="Genomic_DNA"/>
</dbReference>
<dbReference type="Proteomes" id="UP000799755">
    <property type="component" value="Unassembled WGS sequence"/>
</dbReference>
<evidence type="ECO:0000313" key="1">
    <source>
        <dbReference type="EMBL" id="KAF2475029.1"/>
    </source>
</evidence>
<protein>
    <submittedName>
        <fullName evidence="1">Uncharacterized protein</fullName>
    </submittedName>
</protein>
<organism evidence="1 2">
    <name type="scientific">Lindgomyces ingoldianus</name>
    <dbReference type="NCBI Taxonomy" id="673940"/>
    <lineage>
        <taxon>Eukaryota</taxon>
        <taxon>Fungi</taxon>
        <taxon>Dikarya</taxon>
        <taxon>Ascomycota</taxon>
        <taxon>Pezizomycotina</taxon>
        <taxon>Dothideomycetes</taxon>
        <taxon>Pleosporomycetidae</taxon>
        <taxon>Pleosporales</taxon>
        <taxon>Lindgomycetaceae</taxon>
        <taxon>Lindgomyces</taxon>
    </lineage>
</organism>
<proteinExistence type="predicted"/>
<sequence>MDKPKEPPANANETETYSERAITISVCALVAATAVLRYLGRWSLKKRVDIGKGKGQQVFGMDDIFNVLAVLTFYGLAIAVFIAIDRGTGVHIGVVLFKSGLQGLSDYIQASFIDANQAVFVCAIFYNTTLGMIKLSDSNPKMLRTIIWTVFGIVAANTTANVLVALFQCWPVKAAWDLRILPEDKKCIDVNAFYLGNAITGVITDATVYLLSVPIIKPLQMDTKAKIQLLATMLIGGFAVVTSAVRLGFIPALLSDPGATMAMGIPMDWSIAEPVVGVLVSSMPAIRAIRCLWRDPNQDSYGSGPGHSTLKSRNGGHIQLHDINTSGTTKRDAEGSGGRARGGDNDSEEHLVIGSYGYNKGMGTIERKTELEVLYSPK</sequence>
<reference evidence="1" key="1">
    <citation type="journal article" date="2020" name="Stud. Mycol.">
        <title>101 Dothideomycetes genomes: a test case for predicting lifestyles and emergence of pathogens.</title>
        <authorList>
            <person name="Haridas S."/>
            <person name="Albert R."/>
            <person name="Binder M."/>
            <person name="Bloem J."/>
            <person name="Labutti K."/>
            <person name="Salamov A."/>
            <person name="Andreopoulos B."/>
            <person name="Baker S."/>
            <person name="Barry K."/>
            <person name="Bills G."/>
            <person name="Bluhm B."/>
            <person name="Cannon C."/>
            <person name="Castanera R."/>
            <person name="Culley D."/>
            <person name="Daum C."/>
            <person name="Ezra D."/>
            <person name="Gonzalez J."/>
            <person name="Henrissat B."/>
            <person name="Kuo A."/>
            <person name="Liang C."/>
            <person name="Lipzen A."/>
            <person name="Lutzoni F."/>
            <person name="Magnuson J."/>
            <person name="Mondo S."/>
            <person name="Nolan M."/>
            <person name="Ohm R."/>
            <person name="Pangilinan J."/>
            <person name="Park H.-J."/>
            <person name="Ramirez L."/>
            <person name="Alfaro M."/>
            <person name="Sun H."/>
            <person name="Tritt A."/>
            <person name="Yoshinaga Y."/>
            <person name="Zwiers L.-H."/>
            <person name="Turgeon B."/>
            <person name="Goodwin S."/>
            <person name="Spatafora J."/>
            <person name="Crous P."/>
            <person name="Grigoriev I."/>
        </authorList>
    </citation>
    <scope>NUCLEOTIDE SEQUENCE</scope>
    <source>
        <strain evidence="1">ATCC 200398</strain>
    </source>
</reference>
<evidence type="ECO:0000313" key="2">
    <source>
        <dbReference type="Proteomes" id="UP000799755"/>
    </source>
</evidence>
<name>A0ACB6R702_9PLEO</name>
<keyword evidence="2" id="KW-1185">Reference proteome</keyword>
<comment type="caution">
    <text evidence="1">The sequence shown here is derived from an EMBL/GenBank/DDBJ whole genome shotgun (WGS) entry which is preliminary data.</text>
</comment>